<proteinExistence type="predicted"/>
<feature type="domain" description="Carboxymuconolactone decarboxylase-like" evidence="1">
    <location>
        <begin position="43"/>
        <end position="116"/>
    </location>
</feature>
<dbReference type="GO" id="GO:0051920">
    <property type="term" value="F:peroxiredoxin activity"/>
    <property type="evidence" value="ECO:0007669"/>
    <property type="project" value="InterPro"/>
</dbReference>
<dbReference type="SUPFAM" id="SSF69118">
    <property type="entry name" value="AhpD-like"/>
    <property type="match status" value="1"/>
</dbReference>
<dbReference type="Pfam" id="PF02627">
    <property type="entry name" value="CMD"/>
    <property type="match status" value="1"/>
</dbReference>
<dbReference type="PANTHER" id="PTHR35446:SF3">
    <property type="entry name" value="CMD DOMAIN-CONTAINING PROTEIN"/>
    <property type="match status" value="1"/>
</dbReference>
<accession>A0A6C0GX61</accession>
<reference evidence="2 3" key="1">
    <citation type="submission" date="2020-01" db="EMBL/GenBank/DDBJ databases">
        <authorList>
            <person name="Kim M.K."/>
        </authorList>
    </citation>
    <scope>NUCLEOTIDE SEQUENCE [LARGE SCALE GENOMIC DNA]</scope>
    <source>
        <strain evidence="2 3">172606-1</strain>
    </source>
</reference>
<gene>
    <name evidence="2" type="ORF">GXP67_31375</name>
</gene>
<dbReference type="Gene3D" id="1.20.1290.10">
    <property type="entry name" value="AhpD-like"/>
    <property type="match status" value="1"/>
</dbReference>
<evidence type="ECO:0000313" key="2">
    <source>
        <dbReference type="EMBL" id="QHT72233.1"/>
    </source>
</evidence>
<sequence>MKTIQVPTREQVNEEAQALFDQLQKRLGKVPNLYATIGYSAHALQAFLQFETSLNQGAFTGKEREAVALVVSQVNGCNYCLAAQTMAAVKRGLTQEETLLIRSGRASDQKMNTIVQLAKSIAENKGKSAQNLLAQFFEAGYSEAALIELTGLVTVRIFTNYVYALTAIPVDFPAAQPLPYALQEQPQS</sequence>
<name>A0A6C0GX61_9BACT</name>
<dbReference type="EMBL" id="CP048222">
    <property type="protein sequence ID" value="QHT72233.1"/>
    <property type="molecule type" value="Genomic_DNA"/>
</dbReference>
<dbReference type="NCBIfam" id="TIGR00778">
    <property type="entry name" value="ahpD_dom"/>
    <property type="match status" value="1"/>
</dbReference>
<evidence type="ECO:0000313" key="3">
    <source>
        <dbReference type="Proteomes" id="UP000480178"/>
    </source>
</evidence>
<keyword evidence="3" id="KW-1185">Reference proteome</keyword>
<dbReference type="InterPro" id="IPR003779">
    <property type="entry name" value="CMD-like"/>
</dbReference>
<organism evidence="2 3">
    <name type="scientific">Rhodocytophaga rosea</name>
    <dbReference type="NCBI Taxonomy" id="2704465"/>
    <lineage>
        <taxon>Bacteria</taxon>
        <taxon>Pseudomonadati</taxon>
        <taxon>Bacteroidota</taxon>
        <taxon>Cytophagia</taxon>
        <taxon>Cytophagales</taxon>
        <taxon>Rhodocytophagaceae</taxon>
        <taxon>Rhodocytophaga</taxon>
    </lineage>
</organism>
<dbReference type="Proteomes" id="UP000480178">
    <property type="component" value="Chromosome"/>
</dbReference>
<dbReference type="PANTHER" id="PTHR35446">
    <property type="entry name" value="SI:CH211-175M2.5"/>
    <property type="match status" value="1"/>
</dbReference>
<dbReference type="KEGG" id="rhoz:GXP67_31375"/>
<dbReference type="InterPro" id="IPR029032">
    <property type="entry name" value="AhpD-like"/>
</dbReference>
<dbReference type="AlphaFoldDB" id="A0A6C0GX61"/>
<evidence type="ECO:0000259" key="1">
    <source>
        <dbReference type="Pfam" id="PF02627"/>
    </source>
</evidence>
<dbReference type="InterPro" id="IPR004675">
    <property type="entry name" value="AhpD_core"/>
</dbReference>
<protein>
    <submittedName>
        <fullName evidence="2">Carboxymuconolactone decarboxylase family protein</fullName>
    </submittedName>
</protein>